<evidence type="ECO:0000313" key="3">
    <source>
        <dbReference type="Proteomes" id="UP001165667"/>
    </source>
</evidence>
<feature type="region of interest" description="Disordered" evidence="1">
    <location>
        <begin position="65"/>
        <end position="90"/>
    </location>
</feature>
<gene>
    <name evidence="2" type="ORF">M8523_27780</name>
</gene>
<reference evidence="2" key="1">
    <citation type="submission" date="2022-05" db="EMBL/GenBank/DDBJ databases">
        <authorList>
            <person name="Pankratov T."/>
        </authorList>
    </citation>
    <scope>NUCLEOTIDE SEQUENCE</scope>
    <source>
        <strain evidence="2">BP6-180914</strain>
    </source>
</reference>
<accession>A0AA41Z7J6</accession>
<organism evidence="2 3">
    <name type="scientific">Lichenifustis flavocetrariae</name>
    <dbReference type="NCBI Taxonomy" id="2949735"/>
    <lineage>
        <taxon>Bacteria</taxon>
        <taxon>Pseudomonadati</taxon>
        <taxon>Pseudomonadota</taxon>
        <taxon>Alphaproteobacteria</taxon>
        <taxon>Hyphomicrobiales</taxon>
        <taxon>Lichenihabitantaceae</taxon>
        <taxon>Lichenifustis</taxon>
    </lineage>
</organism>
<protein>
    <submittedName>
        <fullName evidence="2">Uncharacterized protein</fullName>
    </submittedName>
</protein>
<dbReference type="RefSeq" id="WP_282588148.1">
    <property type="nucleotide sequence ID" value="NZ_JAMOIM010000032.1"/>
</dbReference>
<dbReference type="EMBL" id="JAMOIM010000032">
    <property type="protein sequence ID" value="MCW6511770.1"/>
    <property type="molecule type" value="Genomic_DNA"/>
</dbReference>
<sequence>MAAADQMGRPMNMRQQIQDQLTKDGYSTISVTPSSFFVRAKDKAGNPVAMVIGPDSFTEVTDVMPKAAANGAPSPKAGGTDDPTPVAAQK</sequence>
<dbReference type="Proteomes" id="UP001165667">
    <property type="component" value="Unassembled WGS sequence"/>
</dbReference>
<keyword evidence="3" id="KW-1185">Reference proteome</keyword>
<evidence type="ECO:0000313" key="2">
    <source>
        <dbReference type="EMBL" id="MCW6511770.1"/>
    </source>
</evidence>
<dbReference type="AlphaFoldDB" id="A0AA41Z7J6"/>
<proteinExistence type="predicted"/>
<comment type="caution">
    <text evidence="2">The sequence shown here is derived from an EMBL/GenBank/DDBJ whole genome shotgun (WGS) entry which is preliminary data.</text>
</comment>
<name>A0AA41Z7J6_9HYPH</name>
<evidence type="ECO:0000256" key="1">
    <source>
        <dbReference type="SAM" id="MobiDB-lite"/>
    </source>
</evidence>